<dbReference type="Proteomes" id="UP000035642">
    <property type="component" value="Unassembled WGS sequence"/>
</dbReference>
<keyword evidence="5" id="KW-0677">Repeat</keyword>
<organism evidence="14 15">
    <name type="scientific">Angiostrongylus cantonensis</name>
    <name type="common">Rat lungworm</name>
    <dbReference type="NCBI Taxonomy" id="6313"/>
    <lineage>
        <taxon>Eukaryota</taxon>
        <taxon>Metazoa</taxon>
        <taxon>Ecdysozoa</taxon>
        <taxon>Nematoda</taxon>
        <taxon>Chromadorea</taxon>
        <taxon>Rhabditida</taxon>
        <taxon>Rhabditina</taxon>
        <taxon>Rhabditomorpha</taxon>
        <taxon>Strongyloidea</taxon>
        <taxon>Metastrongylidae</taxon>
        <taxon>Angiostrongylus</taxon>
    </lineage>
</organism>
<evidence type="ECO:0000313" key="14">
    <source>
        <dbReference type="Proteomes" id="UP000035642"/>
    </source>
</evidence>
<dbReference type="NCBIfam" id="TIGR00951">
    <property type="entry name" value="2A43"/>
    <property type="match status" value="1"/>
</dbReference>
<dbReference type="GO" id="GO:0015184">
    <property type="term" value="F:L-cystine transmembrane transporter activity"/>
    <property type="evidence" value="ECO:0007669"/>
    <property type="project" value="TreeGrafter"/>
</dbReference>
<sequence length="403" mass="45142">MLLVSLLLVVVLLVSTAAPLRSTLSPSHFDVFLNRAATYTLTTTVPIQNDIVIHFKKQPYVTVVAPLTLYAASKEGQLQLVGELPINELVLTVASCVEGTPNSTDCNAVMQDLFLKVTVLRSSVVALLVVVVGWSYFLAWSISFYPQIFLNIRRQSVVGLNFDFLLLNIIGFAAYSAYNLFMYFDYNVQRQYEEEHPYSPIPVLLNDVFFAVHALFACIFTAAQCFFYERGNQRISFTCLAISAAMIMAASGGGVITSLGVINMLYYVTGLSYIKMIVTLLKYIPQAMQNFRRKSTTGWSIGNVLLDFTGGCLDILQMCLQCWNVSDWSAFYGNPVKFGLGLVSTLFDILFMTQHYVLYRNNEQLLAFEKSNQLTMGNSETDKFKDAEEDNKGRNSSSKSSRR</sequence>
<evidence type="ECO:0000256" key="7">
    <source>
        <dbReference type="ARBA" id="ARBA00022989"/>
    </source>
</evidence>
<evidence type="ECO:0000256" key="8">
    <source>
        <dbReference type="ARBA" id="ARBA00023136"/>
    </source>
</evidence>
<keyword evidence="9" id="KW-0458">Lysosome</keyword>
<dbReference type="GO" id="GO:0005765">
    <property type="term" value="C:lysosomal membrane"/>
    <property type="evidence" value="ECO:0007669"/>
    <property type="project" value="UniProtKB-SubCell"/>
</dbReference>
<dbReference type="WBParaSite" id="ACAC_0000808501-mRNA-1">
    <property type="protein sequence ID" value="ACAC_0000808501-mRNA-1"/>
    <property type="gene ID" value="ACAC_0000808501"/>
</dbReference>
<feature type="transmembrane region" description="Helical" evidence="12">
    <location>
        <begin position="208"/>
        <end position="228"/>
    </location>
</feature>
<protein>
    <submittedName>
        <fullName evidence="15">Cystinosin homolog</fullName>
    </submittedName>
</protein>
<name>A0A158P9C5_ANGCA</name>
<dbReference type="AlphaFoldDB" id="A0A158P9C5"/>
<evidence type="ECO:0000256" key="5">
    <source>
        <dbReference type="ARBA" id="ARBA00022737"/>
    </source>
</evidence>
<accession>A0A158P9C5</accession>
<comment type="subcellular location">
    <subcellularLocation>
        <location evidence="1">Lysosome membrane</location>
        <topology evidence="1">Multi-pass membrane protein</topology>
    </subcellularLocation>
</comment>
<evidence type="ECO:0000256" key="9">
    <source>
        <dbReference type="ARBA" id="ARBA00023228"/>
    </source>
</evidence>
<keyword evidence="3" id="KW-0813">Transport</keyword>
<dbReference type="Gene3D" id="1.20.1280.290">
    <property type="match status" value="2"/>
</dbReference>
<feature type="transmembrane region" description="Helical" evidence="12">
    <location>
        <begin position="157"/>
        <end position="178"/>
    </location>
</feature>
<evidence type="ECO:0000313" key="15">
    <source>
        <dbReference type="WBParaSite" id="ACAC_0000808501-mRNA-1"/>
    </source>
</evidence>
<comment type="catalytic activity">
    <reaction evidence="10">
        <text>L-cystine(out) + H(+)(out) = L-cystine(in) + H(+)(in)</text>
        <dbReference type="Rhea" id="RHEA:66172"/>
        <dbReference type="ChEBI" id="CHEBI:15378"/>
        <dbReference type="ChEBI" id="CHEBI:35491"/>
    </reaction>
    <physiologicalReaction direction="left-to-right" evidence="10">
        <dbReference type="Rhea" id="RHEA:66173"/>
    </physiologicalReaction>
</comment>
<evidence type="ECO:0000256" key="4">
    <source>
        <dbReference type="ARBA" id="ARBA00022692"/>
    </source>
</evidence>
<keyword evidence="6" id="KW-0769">Symport</keyword>
<evidence type="ECO:0000256" key="10">
    <source>
        <dbReference type="ARBA" id="ARBA00048473"/>
    </source>
</evidence>
<keyword evidence="13" id="KW-0732">Signal</keyword>
<dbReference type="FunFam" id="1.20.1280.290:FF:000016">
    <property type="entry name" value="Cystinosin homolog"/>
    <property type="match status" value="1"/>
</dbReference>
<evidence type="ECO:0000256" key="13">
    <source>
        <dbReference type="SAM" id="SignalP"/>
    </source>
</evidence>
<keyword evidence="7 12" id="KW-1133">Transmembrane helix</keyword>
<keyword evidence="4 12" id="KW-0812">Transmembrane</keyword>
<feature type="transmembrane region" description="Helical" evidence="12">
    <location>
        <begin position="235"/>
        <end position="259"/>
    </location>
</feature>
<evidence type="ECO:0000256" key="12">
    <source>
        <dbReference type="SAM" id="Phobius"/>
    </source>
</evidence>
<feature type="transmembrane region" description="Helical" evidence="12">
    <location>
        <begin position="124"/>
        <end position="145"/>
    </location>
</feature>
<reference evidence="14" key="1">
    <citation type="submission" date="2012-09" db="EMBL/GenBank/DDBJ databases">
        <authorList>
            <person name="Martin A.A."/>
        </authorList>
    </citation>
    <scope>NUCLEOTIDE SEQUENCE</scope>
</reference>
<keyword evidence="8 12" id="KW-0472">Membrane</keyword>
<dbReference type="InterPro" id="IPR005282">
    <property type="entry name" value="LC_transporter"/>
</dbReference>
<evidence type="ECO:0000256" key="1">
    <source>
        <dbReference type="ARBA" id="ARBA00004155"/>
    </source>
</evidence>
<dbReference type="STRING" id="6313.A0A158P9C5"/>
<feature type="transmembrane region" description="Helical" evidence="12">
    <location>
        <begin position="265"/>
        <end position="284"/>
    </location>
</feature>
<evidence type="ECO:0000256" key="11">
    <source>
        <dbReference type="SAM" id="MobiDB-lite"/>
    </source>
</evidence>
<feature type="chain" id="PRO_5007630125" evidence="13">
    <location>
        <begin position="18"/>
        <end position="403"/>
    </location>
</feature>
<feature type="compositionally biased region" description="Basic and acidic residues" evidence="11">
    <location>
        <begin position="380"/>
        <end position="393"/>
    </location>
</feature>
<feature type="compositionally biased region" description="Low complexity" evidence="11">
    <location>
        <begin position="394"/>
        <end position="403"/>
    </location>
</feature>
<proteinExistence type="inferred from homology"/>
<evidence type="ECO:0000256" key="2">
    <source>
        <dbReference type="ARBA" id="ARBA00006855"/>
    </source>
</evidence>
<evidence type="ECO:0000256" key="3">
    <source>
        <dbReference type="ARBA" id="ARBA00022448"/>
    </source>
</evidence>
<keyword evidence="14" id="KW-1185">Reference proteome</keyword>
<dbReference type="Pfam" id="PF04193">
    <property type="entry name" value="PQ-loop"/>
    <property type="match status" value="2"/>
</dbReference>
<dbReference type="PANTHER" id="PTHR13131">
    <property type="entry name" value="CYSTINOSIN"/>
    <property type="match status" value="1"/>
</dbReference>
<dbReference type="InterPro" id="IPR006603">
    <property type="entry name" value="PQ-loop_rpt"/>
</dbReference>
<comment type="similarity">
    <text evidence="2">Belongs to the cystinosin family.</text>
</comment>
<dbReference type="GO" id="GO:0015293">
    <property type="term" value="F:symporter activity"/>
    <property type="evidence" value="ECO:0007669"/>
    <property type="project" value="UniProtKB-KW"/>
</dbReference>
<evidence type="ECO:0000256" key="6">
    <source>
        <dbReference type="ARBA" id="ARBA00022847"/>
    </source>
</evidence>
<feature type="signal peptide" evidence="13">
    <location>
        <begin position="1"/>
        <end position="17"/>
    </location>
</feature>
<reference evidence="15" key="2">
    <citation type="submission" date="2016-04" db="UniProtKB">
        <authorList>
            <consortium name="WormBaseParasite"/>
        </authorList>
    </citation>
    <scope>IDENTIFICATION</scope>
</reference>
<dbReference type="SMART" id="SM00679">
    <property type="entry name" value="CTNS"/>
    <property type="match status" value="2"/>
</dbReference>
<feature type="region of interest" description="Disordered" evidence="11">
    <location>
        <begin position="377"/>
        <end position="403"/>
    </location>
</feature>
<dbReference type="PANTHER" id="PTHR13131:SF5">
    <property type="entry name" value="CYSTINOSIN"/>
    <property type="match status" value="1"/>
</dbReference>